<dbReference type="Pfam" id="PF08774">
    <property type="entry name" value="VRR_NUC"/>
    <property type="match status" value="1"/>
</dbReference>
<accession>A0A6J5M989</accession>
<reference evidence="5" key="1">
    <citation type="submission" date="2020-04" db="EMBL/GenBank/DDBJ databases">
        <authorList>
            <person name="Chiriac C."/>
            <person name="Salcher M."/>
            <person name="Ghai R."/>
            <person name="Kavagutti S V."/>
        </authorList>
    </citation>
    <scope>NUCLEOTIDE SEQUENCE</scope>
</reference>
<proteinExistence type="predicted"/>
<keyword evidence="3" id="KW-0378">Hydrolase</keyword>
<sequence length="121" mass="13600">MPILTDRLPTEHEEQRELVRWFRQSWPGVRIFAIPNGGARSKATAGRLKAEGVASGVPDLFVPAWRLWIEMKRTKGGSLSPEQKDWIKYLESVGFCCIVGKGAEDAKRQISAFSSTNRENP</sequence>
<dbReference type="Gene3D" id="3.40.1350.10">
    <property type="match status" value="1"/>
</dbReference>
<dbReference type="EMBL" id="LR796392">
    <property type="protein sequence ID" value="CAB4141596.1"/>
    <property type="molecule type" value="Genomic_DNA"/>
</dbReference>
<dbReference type="SMART" id="SM00990">
    <property type="entry name" value="VRR_NUC"/>
    <property type="match status" value="1"/>
</dbReference>
<comment type="cofactor">
    <cofactor evidence="1">
        <name>Mg(2+)</name>
        <dbReference type="ChEBI" id="CHEBI:18420"/>
    </cofactor>
</comment>
<protein>
    <submittedName>
        <fullName evidence="5">VRR-NUC domain containing protein</fullName>
    </submittedName>
</protein>
<evidence type="ECO:0000259" key="4">
    <source>
        <dbReference type="SMART" id="SM00990"/>
    </source>
</evidence>
<dbReference type="GO" id="GO:0004518">
    <property type="term" value="F:nuclease activity"/>
    <property type="evidence" value="ECO:0007669"/>
    <property type="project" value="UniProtKB-KW"/>
</dbReference>
<evidence type="ECO:0000256" key="1">
    <source>
        <dbReference type="ARBA" id="ARBA00001946"/>
    </source>
</evidence>
<evidence type="ECO:0000256" key="3">
    <source>
        <dbReference type="ARBA" id="ARBA00022801"/>
    </source>
</evidence>
<name>A0A6J5M989_9CAUD</name>
<dbReference type="GO" id="GO:0003676">
    <property type="term" value="F:nucleic acid binding"/>
    <property type="evidence" value="ECO:0007669"/>
    <property type="project" value="InterPro"/>
</dbReference>
<keyword evidence="2" id="KW-0540">Nuclease</keyword>
<dbReference type="InterPro" id="IPR011856">
    <property type="entry name" value="tRNA_endonuc-like_dom_sf"/>
</dbReference>
<dbReference type="GO" id="GO:0016788">
    <property type="term" value="F:hydrolase activity, acting on ester bonds"/>
    <property type="evidence" value="ECO:0007669"/>
    <property type="project" value="InterPro"/>
</dbReference>
<organism evidence="5">
    <name type="scientific">uncultured Caudovirales phage</name>
    <dbReference type="NCBI Taxonomy" id="2100421"/>
    <lineage>
        <taxon>Viruses</taxon>
        <taxon>Duplodnaviria</taxon>
        <taxon>Heunggongvirae</taxon>
        <taxon>Uroviricota</taxon>
        <taxon>Caudoviricetes</taxon>
        <taxon>Peduoviridae</taxon>
        <taxon>Maltschvirus</taxon>
        <taxon>Maltschvirus maltsch</taxon>
    </lineage>
</organism>
<feature type="domain" description="VRR-NUC" evidence="4">
    <location>
        <begin position="9"/>
        <end position="104"/>
    </location>
</feature>
<dbReference type="InterPro" id="IPR014883">
    <property type="entry name" value="VRR_NUC"/>
</dbReference>
<evidence type="ECO:0000256" key="2">
    <source>
        <dbReference type="ARBA" id="ARBA00022722"/>
    </source>
</evidence>
<evidence type="ECO:0000313" key="5">
    <source>
        <dbReference type="EMBL" id="CAB4141596.1"/>
    </source>
</evidence>
<gene>
    <name evidence="5" type="ORF">UFOVP416_47</name>
</gene>